<feature type="region of interest" description="Disordered" evidence="1">
    <location>
        <begin position="110"/>
        <end position="166"/>
    </location>
</feature>
<feature type="region of interest" description="Disordered" evidence="1">
    <location>
        <begin position="240"/>
        <end position="284"/>
    </location>
</feature>
<feature type="compositionally biased region" description="Gly residues" evidence="1">
    <location>
        <begin position="147"/>
        <end position="158"/>
    </location>
</feature>
<dbReference type="AlphaFoldDB" id="A0A4Y3R2L6"/>
<evidence type="ECO:0000313" key="2">
    <source>
        <dbReference type="EMBL" id="GEB51976.1"/>
    </source>
</evidence>
<feature type="compositionally biased region" description="Low complexity" evidence="1">
    <location>
        <begin position="125"/>
        <end position="146"/>
    </location>
</feature>
<comment type="caution">
    <text evidence="2">The sequence shown here is derived from an EMBL/GenBank/DDBJ whole genome shotgun (WGS) entry which is preliminary data.</text>
</comment>
<reference evidence="2 3" key="1">
    <citation type="submission" date="2019-06" db="EMBL/GenBank/DDBJ databases">
        <title>Whole genome shotgun sequence of Streptomyces cacaoi subsp. cacaoi NBRC 12748.</title>
        <authorList>
            <person name="Hosoyama A."/>
            <person name="Uohara A."/>
            <person name="Ohji S."/>
            <person name="Ichikawa N."/>
        </authorList>
    </citation>
    <scope>NUCLEOTIDE SEQUENCE [LARGE SCALE GENOMIC DNA]</scope>
    <source>
        <strain evidence="2 3">NBRC 12748</strain>
    </source>
</reference>
<accession>A0A4Y3R2L6</accession>
<dbReference type="EMBL" id="BJMM01000025">
    <property type="protein sequence ID" value="GEB51976.1"/>
    <property type="molecule type" value="Genomic_DNA"/>
</dbReference>
<dbReference type="Proteomes" id="UP000319210">
    <property type="component" value="Unassembled WGS sequence"/>
</dbReference>
<evidence type="ECO:0000313" key="3">
    <source>
        <dbReference type="Proteomes" id="UP000319210"/>
    </source>
</evidence>
<evidence type="ECO:0000256" key="1">
    <source>
        <dbReference type="SAM" id="MobiDB-lite"/>
    </source>
</evidence>
<organism evidence="2 3">
    <name type="scientific">Streptomyces cacaoi</name>
    <dbReference type="NCBI Taxonomy" id="1898"/>
    <lineage>
        <taxon>Bacteria</taxon>
        <taxon>Bacillati</taxon>
        <taxon>Actinomycetota</taxon>
        <taxon>Actinomycetes</taxon>
        <taxon>Kitasatosporales</taxon>
        <taxon>Streptomycetaceae</taxon>
        <taxon>Streptomyces</taxon>
    </lineage>
</organism>
<name>A0A4Y3R2L6_STRCI</name>
<protein>
    <submittedName>
        <fullName evidence="2">Uncharacterized protein</fullName>
    </submittedName>
</protein>
<gene>
    <name evidence="2" type="ORF">SCA03_45270</name>
</gene>
<proteinExistence type="predicted"/>
<sequence length="298" mass="29087">MLRGLGGAGVLAATAGVSGYGAGGAEAAGRGVPGAAGAGGGPVAGDAAGAGWRLVPGPVTEPGARLLSVTASSEGRAWAVGEQGLGADDVGRPLALQWDGAEWRQSELGDAGVEGPLRSVSSRPVASNSGAAPVGSSSSGASAVSGSFGGGGPDGPSGGRASTGAGAHAGAGAEVVWAVAGAGAAGVARLLRWDGAGWQRVPYPGEETPGTELTWAEAADDGSVWVAGRFEDGTRLLHHDGEAGRWTPPVPGGSRRRRPRGGSGCRPRVRHTSWGGTSLAGTGRAGRCCRRCPGYGWS</sequence>
<keyword evidence="3" id="KW-1185">Reference proteome</keyword>